<gene>
    <name evidence="2" type="ORF">SMTD_LOCUS996</name>
</gene>
<dbReference type="GO" id="GO:0016020">
    <property type="term" value="C:membrane"/>
    <property type="evidence" value="ECO:0007669"/>
    <property type="project" value="InterPro"/>
</dbReference>
<dbReference type="PANTHER" id="PTHR47049:SF2">
    <property type="entry name" value="PIEZO-TYPE MECHANOSENSITIVE ION CHANNEL HOMOLOG"/>
    <property type="match status" value="1"/>
</dbReference>
<protein>
    <recommendedName>
        <fullName evidence="1">Piezo TM1-24 domain-containing protein</fullName>
    </recommendedName>
</protein>
<name>A0A183NFW0_9TREM</name>
<dbReference type="InterPro" id="IPR027272">
    <property type="entry name" value="Piezo"/>
</dbReference>
<dbReference type="InterPro" id="IPR056769">
    <property type="entry name" value="Piezo_TM1-24"/>
</dbReference>
<dbReference type="GO" id="GO:0008381">
    <property type="term" value="F:mechanosensitive monoatomic ion channel activity"/>
    <property type="evidence" value="ECO:0007669"/>
    <property type="project" value="InterPro"/>
</dbReference>
<organism evidence="2 3">
    <name type="scientific">Schistosoma mattheei</name>
    <dbReference type="NCBI Taxonomy" id="31246"/>
    <lineage>
        <taxon>Eukaryota</taxon>
        <taxon>Metazoa</taxon>
        <taxon>Spiralia</taxon>
        <taxon>Lophotrochozoa</taxon>
        <taxon>Platyhelminthes</taxon>
        <taxon>Trematoda</taxon>
        <taxon>Digenea</taxon>
        <taxon>Strigeidida</taxon>
        <taxon>Schistosomatoidea</taxon>
        <taxon>Schistosomatidae</taxon>
        <taxon>Schistosoma</taxon>
    </lineage>
</organism>
<dbReference type="PANTHER" id="PTHR47049">
    <property type="entry name" value="PIEZO-TYPE MECHANOSENSITIVE ION CHANNEL HOMOLOG"/>
    <property type="match status" value="1"/>
</dbReference>
<evidence type="ECO:0000313" key="2">
    <source>
        <dbReference type="EMBL" id="VDO74639.1"/>
    </source>
</evidence>
<evidence type="ECO:0000259" key="1">
    <source>
        <dbReference type="Pfam" id="PF24871"/>
    </source>
</evidence>
<feature type="domain" description="Piezo TM1-24" evidence="1">
    <location>
        <begin position="80"/>
        <end position="178"/>
    </location>
</feature>
<dbReference type="AlphaFoldDB" id="A0A183NFW0"/>
<dbReference type="EMBL" id="UZAL01001019">
    <property type="protein sequence ID" value="VDO74639.1"/>
    <property type="molecule type" value="Genomic_DNA"/>
</dbReference>
<dbReference type="Proteomes" id="UP000269396">
    <property type="component" value="Unassembled WGS sequence"/>
</dbReference>
<proteinExistence type="predicted"/>
<evidence type="ECO:0000313" key="3">
    <source>
        <dbReference type="Proteomes" id="UP000269396"/>
    </source>
</evidence>
<dbReference type="STRING" id="31246.A0A183NFW0"/>
<dbReference type="Pfam" id="PF24871">
    <property type="entry name" value="Piezo_TM1-24"/>
    <property type="match status" value="1"/>
</dbReference>
<accession>A0A183NFW0</accession>
<sequence>MIPGIIDLIFLRFVIPFVLFIVTVVRYNGFSFIYLLFLLACPLLALKFTHHNILHIKTFSATKDKQLDRTHFNFTRFWNENQKRLWRAWAMDSLRMLITVLLVCFAGITSPSLPSCVYLLSFLATCTYWACRNRISSTPFASLRIFLLVYSGLHVCLYYLYQFPFFQAFCKDGSFLAR</sequence>
<keyword evidence="3" id="KW-1185">Reference proteome</keyword>
<reference evidence="2 3" key="1">
    <citation type="submission" date="2018-11" db="EMBL/GenBank/DDBJ databases">
        <authorList>
            <consortium name="Pathogen Informatics"/>
        </authorList>
    </citation>
    <scope>NUCLEOTIDE SEQUENCE [LARGE SCALE GENOMIC DNA]</scope>
    <source>
        <strain>Denwood</strain>
        <strain evidence="3">Zambia</strain>
    </source>
</reference>